<name>A0A2P1QRY5_9LEPT</name>
<sequence>MFEKSRSALIQVILILFWFLFTISLQSENLQLYTLEIPCQEFGNYTNLEEIERAKVKNDSTKILVKTSNGSIKIPIGYVNDAKEITDENSFRIFMKTYESICGKDSKPPIYNSIQFVANGVLKNCVKKFEKTFQTIQARSHAVNICHDTLNATMNNPIPLKPLDPRCPSFGTLALKKEELENVRLNDPFPVPRLWVRAYNGENIAIQENLVTNALEVSNDEELLFFLVNYSMACGRKVPPFFENIPYVESQAFRFCVWKLKTMNDPQAESKCYEKHNDLNRGK</sequence>
<accession>A0A2P1QRY5</accession>
<organism evidence="1 2">
    <name type="scientific">Leptospira santarosai</name>
    <dbReference type="NCBI Taxonomy" id="28183"/>
    <lineage>
        <taxon>Bacteria</taxon>
        <taxon>Pseudomonadati</taxon>
        <taxon>Spirochaetota</taxon>
        <taxon>Spirochaetia</taxon>
        <taxon>Leptospirales</taxon>
        <taxon>Leptospiraceae</taxon>
        <taxon>Leptospira</taxon>
    </lineage>
</organism>
<proteinExistence type="predicted"/>
<dbReference type="AlphaFoldDB" id="A0A2P1QRY5"/>
<evidence type="ECO:0000313" key="1">
    <source>
        <dbReference type="EMBL" id="AVQ11679.1"/>
    </source>
</evidence>
<evidence type="ECO:0000313" key="2">
    <source>
        <dbReference type="Proteomes" id="UP000033961"/>
    </source>
</evidence>
<gene>
    <name evidence="1" type="ORF">XB16_1347</name>
</gene>
<protein>
    <submittedName>
        <fullName evidence="1">Uncharacterized protein</fullName>
    </submittedName>
</protein>
<dbReference type="EMBL" id="CP027843">
    <property type="protein sequence ID" value="AVQ11679.1"/>
    <property type="molecule type" value="Genomic_DNA"/>
</dbReference>
<dbReference type="Proteomes" id="UP000033961">
    <property type="component" value="Chromosome I"/>
</dbReference>
<reference evidence="1 2" key="1">
    <citation type="journal article" date="2015" name="Genome Announc.">
        <title>Draft Genome Sequences of Leptospira santarosai Strains U160, U164, and U233, Isolated from Asymptomatic Cattle.</title>
        <authorList>
            <person name="Kremer F.S."/>
            <person name="Eslabao M.R."/>
            <person name="Provisor M."/>
            <person name="Woloski R.D."/>
            <person name="Ramires O.V."/>
            <person name="Moreno L.Z."/>
            <person name="Moreno A.M."/>
            <person name="Hamond C."/>
            <person name="Lilenbaum W."/>
            <person name="Dellagostin O.A."/>
        </authorList>
    </citation>
    <scope>NUCLEOTIDE SEQUENCE [LARGE SCALE GENOMIC DNA]</scope>
    <source>
        <strain evidence="1 2">U160</strain>
    </source>
</reference>